<accession>A0A939JFM2</accession>
<dbReference type="RefSeq" id="WP_206987068.1">
    <property type="nucleotide sequence ID" value="NZ_JAFLQZ010000038.1"/>
</dbReference>
<dbReference type="AlphaFoldDB" id="A0A939JFM2"/>
<protein>
    <submittedName>
        <fullName evidence="1">Uncharacterized protein</fullName>
    </submittedName>
</protein>
<gene>
    <name evidence="1" type="ORF">J0X19_24635</name>
</gene>
<comment type="caution">
    <text evidence="1">The sequence shown here is derived from an EMBL/GenBank/DDBJ whole genome shotgun (WGS) entry which is preliminary data.</text>
</comment>
<keyword evidence="2" id="KW-1185">Reference proteome</keyword>
<feature type="non-terminal residue" evidence="1">
    <location>
        <position position="1"/>
    </location>
</feature>
<dbReference type="Proteomes" id="UP000664144">
    <property type="component" value="Unassembled WGS sequence"/>
</dbReference>
<reference evidence="1" key="1">
    <citation type="submission" date="2021-03" db="EMBL/GenBank/DDBJ databases">
        <authorList>
            <person name="Kim M.K."/>
        </authorList>
    </citation>
    <scope>NUCLEOTIDE SEQUENCE</scope>
    <source>
        <strain evidence="1">BT186</strain>
    </source>
</reference>
<organism evidence="1 2">
    <name type="scientific">Hymenobacter telluris</name>
    <dbReference type="NCBI Taxonomy" id="2816474"/>
    <lineage>
        <taxon>Bacteria</taxon>
        <taxon>Pseudomonadati</taxon>
        <taxon>Bacteroidota</taxon>
        <taxon>Cytophagia</taxon>
        <taxon>Cytophagales</taxon>
        <taxon>Hymenobacteraceae</taxon>
        <taxon>Hymenobacter</taxon>
    </lineage>
</organism>
<evidence type="ECO:0000313" key="2">
    <source>
        <dbReference type="Proteomes" id="UP000664144"/>
    </source>
</evidence>
<sequence length="94" mass="10490">HEEACQAVSVPSPKPALATPEEATETFLHVPATGFTYAIGQPVQPAPATQAGKVIWRGQVKERHPRTGLFYRVNVYRLDNGYWDCYYEAELQVA</sequence>
<name>A0A939JFM2_9BACT</name>
<evidence type="ECO:0000313" key="1">
    <source>
        <dbReference type="EMBL" id="MBO0361168.1"/>
    </source>
</evidence>
<proteinExistence type="predicted"/>
<dbReference type="EMBL" id="JAFLQZ010000038">
    <property type="protein sequence ID" value="MBO0361168.1"/>
    <property type="molecule type" value="Genomic_DNA"/>
</dbReference>